<feature type="non-terminal residue" evidence="2">
    <location>
        <position position="1"/>
    </location>
</feature>
<feature type="compositionally biased region" description="Low complexity" evidence="1">
    <location>
        <begin position="41"/>
        <end position="53"/>
    </location>
</feature>
<dbReference type="AlphaFoldDB" id="H1VDL6"/>
<reference evidence="3" key="1">
    <citation type="journal article" date="2012" name="Nat. Genet.">
        <title>Lifestyle transitions in plant pathogenic Colletotrichum fungi deciphered by genome and transcriptome analyses.</title>
        <authorList>
            <person name="O'Connell R.J."/>
            <person name="Thon M.R."/>
            <person name="Hacquard S."/>
            <person name="Amyotte S.G."/>
            <person name="Kleemann J."/>
            <person name="Torres M.F."/>
            <person name="Damm U."/>
            <person name="Buiate E.A."/>
            <person name="Epstein L."/>
            <person name="Alkan N."/>
            <person name="Altmueller J."/>
            <person name="Alvarado-Balderrama L."/>
            <person name="Bauser C.A."/>
            <person name="Becker C."/>
            <person name="Birren B.W."/>
            <person name="Chen Z."/>
            <person name="Choi J."/>
            <person name="Crouch J.A."/>
            <person name="Duvick J.P."/>
            <person name="Farman M.A."/>
            <person name="Gan P."/>
            <person name="Heiman D."/>
            <person name="Henrissat B."/>
            <person name="Howard R.J."/>
            <person name="Kabbage M."/>
            <person name="Koch C."/>
            <person name="Kracher B."/>
            <person name="Kubo Y."/>
            <person name="Law A.D."/>
            <person name="Lebrun M.-H."/>
            <person name="Lee Y.-H."/>
            <person name="Miyara I."/>
            <person name="Moore N."/>
            <person name="Neumann U."/>
            <person name="Nordstroem K."/>
            <person name="Panaccione D.G."/>
            <person name="Panstruga R."/>
            <person name="Place M."/>
            <person name="Proctor R.H."/>
            <person name="Prusky D."/>
            <person name="Rech G."/>
            <person name="Reinhardt R."/>
            <person name="Rollins J.A."/>
            <person name="Rounsley S."/>
            <person name="Schardl C.L."/>
            <person name="Schwartz D.C."/>
            <person name="Shenoy N."/>
            <person name="Shirasu K."/>
            <person name="Sikhakolli U.R."/>
            <person name="Stueber K."/>
            <person name="Sukno S.A."/>
            <person name="Sweigard J.A."/>
            <person name="Takano Y."/>
            <person name="Takahara H."/>
            <person name="Trail F."/>
            <person name="van der Does H.C."/>
            <person name="Voll L.M."/>
            <person name="Will I."/>
            <person name="Young S."/>
            <person name="Zeng Q."/>
            <person name="Zhang J."/>
            <person name="Zhou S."/>
            <person name="Dickman M.B."/>
            <person name="Schulze-Lefert P."/>
            <person name="Ver Loren van Themaat E."/>
            <person name="Ma L.-J."/>
            <person name="Vaillancourt L.J."/>
        </authorList>
    </citation>
    <scope>NUCLEOTIDE SEQUENCE [LARGE SCALE GENOMIC DNA]</scope>
    <source>
        <strain evidence="3">IMI 349063</strain>
    </source>
</reference>
<dbReference type="Proteomes" id="UP000007174">
    <property type="component" value="Unassembled WGS sequence"/>
</dbReference>
<feature type="region of interest" description="Disordered" evidence="1">
    <location>
        <begin position="1"/>
        <end position="79"/>
    </location>
</feature>
<name>H1VDL6_COLHI</name>
<dbReference type="eggNOG" id="ENOG502QSZU">
    <property type="taxonomic scope" value="Eukaryota"/>
</dbReference>
<dbReference type="PANTHER" id="PTHR42107:SF1">
    <property type="entry name" value="WHIM1 DOMAIN-CONTAINING PROTEIN"/>
    <property type="match status" value="1"/>
</dbReference>
<dbReference type="HOGENOM" id="CLU_1754031_0_0_1"/>
<organism evidence="2 3">
    <name type="scientific">Colletotrichum higginsianum (strain IMI 349063)</name>
    <name type="common">Crucifer anthracnose fungus</name>
    <dbReference type="NCBI Taxonomy" id="759273"/>
    <lineage>
        <taxon>Eukaryota</taxon>
        <taxon>Fungi</taxon>
        <taxon>Dikarya</taxon>
        <taxon>Ascomycota</taxon>
        <taxon>Pezizomycotina</taxon>
        <taxon>Sordariomycetes</taxon>
        <taxon>Hypocreomycetidae</taxon>
        <taxon>Glomerellales</taxon>
        <taxon>Glomerellaceae</taxon>
        <taxon>Colletotrichum</taxon>
        <taxon>Colletotrichum destructivum species complex</taxon>
    </lineage>
</organism>
<dbReference type="EMBL" id="CACQ02002916">
    <property type="protein sequence ID" value="CCF38319.1"/>
    <property type="molecule type" value="Genomic_DNA"/>
</dbReference>
<dbReference type="STRING" id="759273.H1VDL6"/>
<dbReference type="VEuPathDB" id="FungiDB:CH63R_02358"/>
<sequence>MADDDSSDLSSLSSLSPVPSDIESDAEPQPETKKGGGFGGLLKFFPKLPKGLKATNQSKEPSPPPRKRSPSPPHENAFEDNPDIAFLVMFRSRFNDAFPKSLVNFGPQELELDIVDNPPGERVEAFLCALLFLLLNRKQEVNCAIINCC</sequence>
<accession>H1VDL6</accession>
<gene>
    <name evidence="2" type="ORF">CH063_09431</name>
</gene>
<evidence type="ECO:0000313" key="2">
    <source>
        <dbReference type="EMBL" id="CCF38319.1"/>
    </source>
</evidence>
<dbReference type="PANTHER" id="PTHR42107">
    <property type="entry name" value="YALI0D24453P"/>
    <property type="match status" value="1"/>
</dbReference>
<evidence type="ECO:0000313" key="3">
    <source>
        <dbReference type="Proteomes" id="UP000007174"/>
    </source>
</evidence>
<protein>
    <submittedName>
        <fullName evidence="2">Uncharacterized protein</fullName>
    </submittedName>
</protein>
<evidence type="ECO:0000256" key="1">
    <source>
        <dbReference type="SAM" id="MobiDB-lite"/>
    </source>
</evidence>
<proteinExistence type="predicted"/>